<dbReference type="Gramene" id="AET4Gv20331200.17">
    <property type="protein sequence ID" value="AET4Gv20331200.17"/>
    <property type="gene ID" value="AET4Gv20331200"/>
</dbReference>
<accession>A0A453HX65</accession>
<name>A0A453HX65_AEGTS</name>
<keyword evidence="1" id="KW-1133">Transmembrane helix</keyword>
<evidence type="ECO:0000313" key="2">
    <source>
        <dbReference type="EnsemblPlants" id="AET4Gv20331200.17"/>
    </source>
</evidence>
<dbReference type="EnsemblPlants" id="AET4Gv20331200.17">
    <property type="protein sequence ID" value="AET4Gv20331200.17"/>
    <property type="gene ID" value="AET4Gv20331200"/>
</dbReference>
<sequence>PVGRRTRWKRRRIALRPRRWRPRTNSPINLPRLLLRLYDLFCRCVVRLIMVFFFPFYYMCAYFTFSIFCVMLSALVIF</sequence>
<evidence type="ECO:0000256" key="1">
    <source>
        <dbReference type="SAM" id="Phobius"/>
    </source>
</evidence>
<keyword evidence="3" id="KW-1185">Reference proteome</keyword>
<dbReference type="AlphaFoldDB" id="A0A453HX65"/>
<dbReference type="Proteomes" id="UP000015105">
    <property type="component" value="Chromosome 4D"/>
</dbReference>
<reference evidence="3" key="1">
    <citation type="journal article" date="2014" name="Science">
        <title>Ancient hybridizations among the ancestral genomes of bread wheat.</title>
        <authorList>
            <consortium name="International Wheat Genome Sequencing Consortium,"/>
            <person name="Marcussen T."/>
            <person name="Sandve S.R."/>
            <person name="Heier L."/>
            <person name="Spannagl M."/>
            <person name="Pfeifer M."/>
            <person name="Jakobsen K.S."/>
            <person name="Wulff B.B."/>
            <person name="Steuernagel B."/>
            <person name="Mayer K.F."/>
            <person name="Olsen O.A."/>
        </authorList>
    </citation>
    <scope>NUCLEOTIDE SEQUENCE [LARGE SCALE GENOMIC DNA]</scope>
    <source>
        <strain evidence="3">cv. AL8/78</strain>
    </source>
</reference>
<protein>
    <submittedName>
        <fullName evidence="2">Uncharacterized protein</fullName>
    </submittedName>
</protein>
<reference evidence="3" key="2">
    <citation type="journal article" date="2017" name="Nat. Plants">
        <title>The Aegilops tauschii genome reveals multiple impacts of transposons.</title>
        <authorList>
            <person name="Zhao G."/>
            <person name="Zou C."/>
            <person name="Li K."/>
            <person name="Wang K."/>
            <person name="Li T."/>
            <person name="Gao L."/>
            <person name="Zhang X."/>
            <person name="Wang H."/>
            <person name="Yang Z."/>
            <person name="Liu X."/>
            <person name="Jiang W."/>
            <person name="Mao L."/>
            <person name="Kong X."/>
            <person name="Jiao Y."/>
            <person name="Jia J."/>
        </authorList>
    </citation>
    <scope>NUCLEOTIDE SEQUENCE [LARGE SCALE GENOMIC DNA]</scope>
    <source>
        <strain evidence="3">cv. AL8/78</strain>
    </source>
</reference>
<reference evidence="2" key="5">
    <citation type="journal article" date="2021" name="G3 (Bethesda)">
        <title>Aegilops tauschii genome assembly Aet v5.0 features greater sequence contiguity and improved annotation.</title>
        <authorList>
            <person name="Wang L."/>
            <person name="Zhu T."/>
            <person name="Rodriguez J.C."/>
            <person name="Deal K.R."/>
            <person name="Dubcovsky J."/>
            <person name="McGuire P.E."/>
            <person name="Lux T."/>
            <person name="Spannagl M."/>
            <person name="Mayer K.F.X."/>
            <person name="Baldrich P."/>
            <person name="Meyers B.C."/>
            <person name="Huo N."/>
            <person name="Gu Y.Q."/>
            <person name="Zhou H."/>
            <person name="Devos K.M."/>
            <person name="Bennetzen J.L."/>
            <person name="Unver T."/>
            <person name="Budak H."/>
            <person name="Gulick P.J."/>
            <person name="Galiba G."/>
            <person name="Kalapos B."/>
            <person name="Nelson D.R."/>
            <person name="Li P."/>
            <person name="You F.M."/>
            <person name="Luo M.C."/>
            <person name="Dvorak J."/>
        </authorList>
    </citation>
    <scope>NUCLEOTIDE SEQUENCE [LARGE SCALE GENOMIC DNA]</scope>
    <source>
        <strain evidence="2">cv. AL8/78</strain>
    </source>
</reference>
<keyword evidence="1" id="KW-0812">Transmembrane</keyword>
<reference evidence="2" key="4">
    <citation type="submission" date="2019-03" db="UniProtKB">
        <authorList>
            <consortium name="EnsemblPlants"/>
        </authorList>
    </citation>
    <scope>IDENTIFICATION</scope>
</reference>
<proteinExistence type="predicted"/>
<reference evidence="2" key="3">
    <citation type="journal article" date="2017" name="Nature">
        <title>Genome sequence of the progenitor of the wheat D genome Aegilops tauschii.</title>
        <authorList>
            <person name="Luo M.C."/>
            <person name="Gu Y.Q."/>
            <person name="Puiu D."/>
            <person name="Wang H."/>
            <person name="Twardziok S.O."/>
            <person name="Deal K.R."/>
            <person name="Huo N."/>
            <person name="Zhu T."/>
            <person name="Wang L."/>
            <person name="Wang Y."/>
            <person name="McGuire P.E."/>
            <person name="Liu S."/>
            <person name="Long H."/>
            <person name="Ramasamy R.K."/>
            <person name="Rodriguez J.C."/>
            <person name="Van S.L."/>
            <person name="Yuan L."/>
            <person name="Wang Z."/>
            <person name="Xia Z."/>
            <person name="Xiao L."/>
            <person name="Anderson O.D."/>
            <person name="Ouyang S."/>
            <person name="Liang Y."/>
            <person name="Zimin A.V."/>
            <person name="Pertea G."/>
            <person name="Qi P."/>
            <person name="Bennetzen J.L."/>
            <person name="Dai X."/>
            <person name="Dawson M.W."/>
            <person name="Muller H.G."/>
            <person name="Kugler K."/>
            <person name="Rivarola-Duarte L."/>
            <person name="Spannagl M."/>
            <person name="Mayer K.F.X."/>
            <person name="Lu F.H."/>
            <person name="Bevan M.W."/>
            <person name="Leroy P."/>
            <person name="Li P."/>
            <person name="You F.M."/>
            <person name="Sun Q."/>
            <person name="Liu Z."/>
            <person name="Lyons E."/>
            <person name="Wicker T."/>
            <person name="Salzberg S.L."/>
            <person name="Devos K.M."/>
            <person name="Dvorak J."/>
        </authorList>
    </citation>
    <scope>NUCLEOTIDE SEQUENCE [LARGE SCALE GENOMIC DNA]</scope>
    <source>
        <strain evidence="2">cv. AL8/78</strain>
    </source>
</reference>
<feature type="transmembrane region" description="Helical" evidence="1">
    <location>
        <begin position="56"/>
        <end position="77"/>
    </location>
</feature>
<keyword evidence="1" id="KW-0472">Membrane</keyword>
<evidence type="ECO:0000313" key="3">
    <source>
        <dbReference type="Proteomes" id="UP000015105"/>
    </source>
</evidence>
<organism evidence="2 3">
    <name type="scientific">Aegilops tauschii subsp. strangulata</name>
    <name type="common">Goatgrass</name>
    <dbReference type="NCBI Taxonomy" id="200361"/>
    <lineage>
        <taxon>Eukaryota</taxon>
        <taxon>Viridiplantae</taxon>
        <taxon>Streptophyta</taxon>
        <taxon>Embryophyta</taxon>
        <taxon>Tracheophyta</taxon>
        <taxon>Spermatophyta</taxon>
        <taxon>Magnoliopsida</taxon>
        <taxon>Liliopsida</taxon>
        <taxon>Poales</taxon>
        <taxon>Poaceae</taxon>
        <taxon>BOP clade</taxon>
        <taxon>Pooideae</taxon>
        <taxon>Triticodae</taxon>
        <taxon>Triticeae</taxon>
        <taxon>Triticinae</taxon>
        <taxon>Aegilops</taxon>
    </lineage>
</organism>